<gene>
    <name evidence="4" type="ORF">HHL10_07430</name>
</gene>
<dbReference type="SUPFAM" id="SSF53474">
    <property type="entry name" value="alpha/beta-Hydrolases"/>
    <property type="match status" value="1"/>
</dbReference>
<evidence type="ECO:0000313" key="5">
    <source>
        <dbReference type="Proteomes" id="UP000574067"/>
    </source>
</evidence>
<dbReference type="AlphaFoldDB" id="A0A848F8Z0"/>
<dbReference type="GO" id="GO:0016787">
    <property type="term" value="F:hydrolase activity"/>
    <property type="evidence" value="ECO:0007669"/>
    <property type="project" value="UniProtKB-KW"/>
</dbReference>
<evidence type="ECO:0000313" key="4">
    <source>
        <dbReference type="EMBL" id="NML14803.1"/>
    </source>
</evidence>
<keyword evidence="5" id="KW-1185">Reference proteome</keyword>
<dbReference type="Gene3D" id="3.40.50.1820">
    <property type="entry name" value="alpha/beta hydrolase"/>
    <property type="match status" value="1"/>
</dbReference>
<name>A0A848F8Z0_9BURK</name>
<dbReference type="EMBL" id="JABBFW010000004">
    <property type="protein sequence ID" value="NML14803.1"/>
    <property type="molecule type" value="Genomic_DNA"/>
</dbReference>
<protein>
    <submittedName>
        <fullName evidence="4">Alpha/beta hydrolase</fullName>
    </submittedName>
</protein>
<dbReference type="PANTHER" id="PTHR48081">
    <property type="entry name" value="AB HYDROLASE SUPERFAMILY PROTEIN C4A8.06C"/>
    <property type="match status" value="1"/>
</dbReference>
<dbReference type="InterPro" id="IPR029058">
    <property type="entry name" value="AB_hydrolase_fold"/>
</dbReference>
<accession>A0A848F8Z0</accession>
<dbReference type="InterPro" id="IPR050300">
    <property type="entry name" value="GDXG_lipolytic_enzyme"/>
</dbReference>
<comment type="caution">
    <text evidence="4">The sequence shown here is derived from an EMBL/GenBank/DDBJ whole genome shotgun (WGS) entry which is preliminary data.</text>
</comment>
<feature type="chain" id="PRO_5032298170" evidence="2">
    <location>
        <begin position="36"/>
        <end position="394"/>
    </location>
</feature>
<reference evidence="4 5" key="1">
    <citation type="submission" date="2020-04" db="EMBL/GenBank/DDBJ databases">
        <title>Azohydromonas sp. isolated from soil.</title>
        <authorList>
            <person name="Dahal R.H."/>
        </authorList>
    </citation>
    <scope>NUCLEOTIDE SEQUENCE [LARGE SCALE GENOMIC DNA]</scope>
    <source>
        <strain evidence="4 5">G-1-1-14</strain>
    </source>
</reference>
<dbReference type="InterPro" id="IPR013094">
    <property type="entry name" value="AB_hydrolase_3"/>
</dbReference>
<proteinExistence type="predicted"/>
<feature type="signal peptide" evidence="2">
    <location>
        <begin position="1"/>
        <end position="35"/>
    </location>
</feature>
<dbReference type="PANTHER" id="PTHR48081:SF8">
    <property type="entry name" value="ALPHA_BETA HYDROLASE FOLD-3 DOMAIN-CONTAINING PROTEIN-RELATED"/>
    <property type="match status" value="1"/>
</dbReference>
<keyword evidence="2" id="KW-0732">Signal</keyword>
<organism evidence="4 5">
    <name type="scientific">Azohydromonas caseinilytica</name>
    <dbReference type="NCBI Taxonomy" id="2728836"/>
    <lineage>
        <taxon>Bacteria</taxon>
        <taxon>Pseudomonadati</taxon>
        <taxon>Pseudomonadota</taxon>
        <taxon>Betaproteobacteria</taxon>
        <taxon>Burkholderiales</taxon>
        <taxon>Sphaerotilaceae</taxon>
        <taxon>Azohydromonas</taxon>
    </lineage>
</organism>
<dbReference type="Proteomes" id="UP000574067">
    <property type="component" value="Unassembled WGS sequence"/>
</dbReference>
<evidence type="ECO:0000256" key="2">
    <source>
        <dbReference type="SAM" id="SignalP"/>
    </source>
</evidence>
<feature type="domain" description="Alpha/beta hydrolase fold-3" evidence="3">
    <location>
        <begin position="140"/>
        <end position="346"/>
    </location>
</feature>
<dbReference type="RefSeq" id="WP_169159717.1">
    <property type="nucleotide sequence ID" value="NZ_JABBFW010000004.1"/>
</dbReference>
<sequence length="394" mass="42471">MLRLHPAPSRRLYGKPLLIATALCLGLGAALPWQAAVAADKLDPKTGTRYKADKDMASVLDALAAAKPKPIETLTVEEARKQPSIADAYVAVLKAKDKSTDPAKRIENVNVSDRTIPGAAGPLPARVYTPNEGGGPFPVIVYFHGGGWVLGSKETYDAGARGLAGKVKAVVLSVDYRLAPEHKFPAQHDDALATYRWVAQNAAEIQGDPKRLALVGESAGGNLALSTAVAARTAGMTPPQAVVAVYPVVQVTNMDTPSYRDSAQAKPLNKAMMGWFVDKVFTSAEQRDDPRVNLLRADLSGLPPTTVINAQIDPLRSDGDLLIEALRKANVSTVHRIYDGVTHEFFGMEHVLNDARDAQRLAAKELRQGFERSMRVSDVNADNQKINESEKKAR</sequence>
<evidence type="ECO:0000259" key="3">
    <source>
        <dbReference type="Pfam" id="PF07859"/>
    </source>
</evidence>
<evidence type="ECO:0000256" key="1">
    <source>
        <dbReference type="ARBA" id="ARBA00022801"/>
    </source>
</evidence>
<dbReference type="Pfam" id="PF07859">
    <property type="entry name" value="Abhydrolase_3"/>
    <property type="match status" value="1"/>
</dbReference>
<keyword evidence="1 4" id="KW-0378">Hydrolase</keyword>